<accession>A0A1N6MRF6</accession>
<evidence type="ECO:0000256" key="1">
    <source>
        <dbReference type="SAM" id="SignalP"/>
    </source>
</evidence>
<keyword evidence="1" id="KW-0732">Signal</keyword>
<sequence length="141" mass="16055">MKKKNMVMMATTLIVSSLLTVGCSQPKTSAERNAKHFVYASNDDFDPNFRTQIYDSITLSVPLFEQFWQMGKKDKESGVTPEEAQERVLYLKSDEFLNSIQRTSHFAGKAYKNSKSVSPKWRKAMSEGISATYMDGYEGRD</sequence>
<dbReference type="Proteomes" id="UP000196435">
    <property type="component" value="Unassembled WGS sequence"/>
</dbReference>
<reference evidence="4" key="1">
    <citation type="submission" date="2016-12" db="EMBL/GenBank/DDBJ databases">
        <authorList>
            <person name="Gaudriault S."/>
        </authorList>
    </citation>
    <scope>NUCLEOTIDE SEQUENCE [LARGE SCALE GENOMIC DNA]</scope>
    <source>
        <strain evidence="4">HGB1681 (deposited as PTA-6826 in the American Type Culture Collection)</strain>
    </source>
</reference>
<reference evidence="3" key="2">
    <citation type="submission" date="2016-12" db="EMBL/GenBank/DDBJ databases">
        <authorList>
            <person name="Song W.-J."/>
            <person name="Kurnit D.M."/>
        </authorList>
    </citation>
    <scope>NUCLEOTIDE SEQUENCE [LARGE SCALE GENOMIC DNA]</scope>
    <source>
        <strain evidence="3">HGB1681</strain>
    </source>
</reference>
<dbReference type="Proteomes" id="UP000224871">
    <property type="component" value="Unassembled WGS sequence"/>
</dbReference>
<organism evidence="3 4">
    <name type="scientific">Xenorhabdus innexi</name>
    <dbReference type="NCBI Taxonomy" id="290109"/>
    <lineage>
        <taxon>Bacteria</taxon>
        <taxon>Pseudomonadati</taxon>
        <taxon>Pseudomonadota</taxon>
        <taxon>Gammaproteobacteria</taxon>
        <taxon>Enterobacterales</taxon>
        <taxon>Morganellaceae</taxon>
        <taxon>Xenorhabdus</taxon>
    </lineage>
</organism>
<dbReference type="RefSeq" id="WP_244590201.1">
    <property type="nucleotide sequence ID" value="NZ_CAWNQC010000232.1"/>
</dbReference>
<protein>
    <submittedName>
        <fullName evidence="3">Putative Exc2</fullName>
    </submittedName>
</protein>
<gene>
    <name evidence="3" type="primary">exc</name>
    <name evidence="2" type="ORF">Xinn_02718</name>
    <name evidence="3" type="ORF">XIS1_1150032</name>
</gene>
<name>A0A1N6MRF6_9GAMM</name>
<feature type="chain" id="PRO_5012523361" evidence="1">
    <location>
        <begin position="21"/>
        <end position="141"/>
    </location>
</feature>
<evidence type="ECO:0000313" key="3">
    <source>
        <dbReference type="EMBL" id="SIP71415.1"/>
    </source>
</evidence>
<dbReference type="AlphaFoldDB" id="A0A1N6MRF6"/>
<evidence type="ECO:0000313" key="2">
    <source>
        <dbReference type="EMBL" id="PHM33189.1"/>
    </source>
</evidence>
<dbReference type="PROSITE" id="PS51257">
    <property type="entry name" value="PROKAR_LIPOPROTEIN"/>
    <property type="match status" value="1"/>
</dbReference>
<proteinExistence type="predicted"/>
<keyword evidence="5" id="KW-1185">Reference proteome</keyword>
<dbReference type="NCBIfam" id="NF033828">
    <property type="entry name" value="entry_exc2_fam"/>
    <property type="match status" value="1"/>
</dbReference>
<reference evidence="2 5" key="3">
    <citation type="journal article" date="2017" name="Nat. Microbiol.">
        <title>Natural product diversity associated with the nematode symbionts Photorhabdus and Xenorhabdus.</title>
        <authorList>
            <person name="Tobias N.J."/>
            <person name="Wolff H."/>
            <person name="Djahanschiri B."/>
            <person name="Grundmann F."/>
            <person name="Kronenwerth M."/>
            <person name="Shi Y.M."/>
            <person name="Simonyi S."/>
            <person name="Grun P."/>
            <person name="Shapiro-Ilan D."/>
            <person name="Pidot S.J."/>
            <person name="Stinear T.P."/>
            <person name="Ebersberger I."/>
            <person name="Bode H.B."/>
        </authorList>
    </citation>
    <scope>NUCLEOTIDE SEQUENCE [LARGE SCALE GENOMIC DNA]</scope>
    <source>
        <strain evidence="2 5">DSM 16336</strain>
    </source>
</reference>
<evidence type="ECO:0000313" key="5">
    <source>
        <dbReference type="Proteomes" id="UP000224871"/>
    </source>
</evidence>
<feature type="signal peptide" evidence="1">
    <location>
        <begin position="1"/>
        <end position="20"/>
    </location>
</feature>
<dbReference type="EMBL" id="FTLG01000019">
    <property type="protein sequence ID" value="SIP71415.1"/>
    <property type="molecule type" value="Genomic_DNA"/>
</dbReference>
<evidence type="ECO:0000313" key="4">
    <source>
        <dbReference type="Proteomes" id="UP000196435"/>
    </source>
</evidence>
<dbReference type="EMBL" id="NIBU01000035">
    <property type="protein sequence ID" value="PHM33189.1"/>
    <property type="molecule type" value="Genomic_DNA"/>
</dbReference>